<name>A0A9Q3DI61_9BASI</name>
<evidence type="ECO:0000313" key="3">
    <source>
        <dbReference type="Proteomes" id="UP000765509"/>
    </source>
</evidence>
<accession>A0A9Q3DI61</accession>
<feature type="domain" description="Tf2-1-like SH3-like" evidence="1">
    <location>
        <begin position="36"/>
        <end position="97"/>
    </location>
</feature>
<dbReference type="AlphaFoldDB" id="A0A9Q3DI61"/>
<evidence type="ECO:0000313" key="2">
    <source>
        <dbReference type="EMBL" id="MBW0503654.1"/>
    </source>
</evidence>
<protein>
    <recommendedName>
        <fullName evidence="1">Tf2-1-like SH3-like domain-containing protein</fullName>
    </recommendedName>
</protein>
<organism evidence="2 3">
    <name type="scientific">Austropuccinia psidii MF-1</name>
    <dbReference type="NCBI Taxonomy" id="1389203"/>
    <lineage>
        <taxon>Eukaryota</taxon>
        <taxon>Fungi</taxon>
        <taxon>Dikarya</taxon>
        <taxon>Basidiomycota</taxon>
        <taxon>Pucciniomycotina</taxon>
        <taxon>Pucciniomycetes</taxon>
        <taxon>Pucciniales</taxon>
        <taxon>Sphaerophragmiaceae</taxon>
        <taxon>Austropuccinia</taxon>
    </lineage>
</organism>
<sequence>MLDKVKYHAKHSINDTFDHAKQNWEKSHKVPDLKVGDLVVVSTLNFNNIKSPNKLKYSYAGPFVVVSLHGDTEFQVELTGELENKHPTFPVSLIKSYQPANKELFPSKNPIPLTVPPV</sequence>
<dbReference type="InterPro" id="IPR056924">
    <property type="entry name" value="SH3_Tf2-1"/>
</dbReference>
<dbReference type="EMBL" id="AVOT02017505">
    <property type="protein sequence ID" value="MBW0503654.1"/>
    <property type="molecule type" value="Genomic_DNA"/>
</dbReference>
<comment type="caution">
    <text evidence="2">The sequence shown here is derived from an EMBL/GenBank/DDBJ whole genome shotgun (WGS) entry which is preliminary data.</text>
</comment>
<dbReference type="Proteomes" id="UP000765509">
    <property type="component" value="Unassembled WGS sequence"/>
</dbReference>
<proteinExistence type="predicted"/>
<keyword evidence="3" id="KW-1185">Reference proteome</keyword>
<evidence type="ECO:0000259" key="1">
    <source>
        <dbReference type="Pfam" id="PF24626"/>
    </source>
</evidence>
<gene>
    <name evidence="2" type="ORF">O181_043369</name>
</gene>
<dbReference type="Pfam" id="PF24626">
    <property type="entry name" value="SH3_Tf2-1"/>
    <property type="match status" value="1"/>
</dbReference>
<reference evidence="2" key="1">
    <citation type="submission" date="2021-03" db="EMBL/GenBank/DDBJ databases">
        <title>Draft genome sequence of rust myrtle Austropuccinia psidii MF-1, a brazilian biotype.</title>
        <authorList>
            <person name="Quecine M.C."/>
            <person name="Pachon D.M.R."/>
            <person name="Bonatelli M.L."/>
            <person name="Correr F.H."/>
            <person name="Franceschini L.M."/>
            <person name="Leite T.F."/>
            <person name="Margarido G.R.A."/>
            <person name="Almeida C.A."/>
            <person name="Ferrarezi J.A."/>
            <person name="Labate C.A."/>
        </authorList>
    </citation>
    <scope>NUCLEOTIDE SEQUENCE</scope>
    <source>
        <strain evidence="2">MF-1</strain>
    </source>
</reference>